<keyword evidence="1" id="KW-0812">Transmembrane</keyword>
<accession>A0AAU7W654</accession>
<keyword evidence="1" id="KW-0472">Membrane</keyword>
<proteinExistence type="predicted"/>
<feature type="transmembrane region" description="Helical" evidence="1">
    <location>
        <begin position="44"/>
        <end position="66"/>
    </location>
</feature>
<dbReference type="AlphaFoldDB" id="A0AAU7W654"/>
<organism evidence="2">
    <name type="scientific">Agromyces sp. G08B096</name>
    <dbReference type="NCBI Taxonomy" id="3156399"/>
    <lineage>
        <taxon>Bacteria</taxon>
        <taxon>Bacillati</taxon>
        <taxon>Actinomycetota</taxon>
        <taxon>Actinomycetes</taxon>
        <taxon>Micrococcales</taxon>
        <taxon>Microbacteriaceae</taxon>
        <taxon>Agromyces</taxon>
    </lineage>
</organism>
<reference evidence="2" key="1">
    <citation type="submission" date="2024-05" db="EMBL/GenBank/DDBJ databases">
        <authorList>
            <person name="Yu L."/>
        </authorList>
    </citation>
    <scope>NUCLEOTIDE SEQUENCE</scope>
    <source>
        <strain evidence="2">G08B096</strain>
    </source>
</reference>
<evidence type="ECO:0000313" key="2">
    <source>
        <dbReference type="EMBL" id="XBX82147.1"/>
    </source>
</evidence>
<evidence type="ECO:0000256" key="1">
    <source>
        <dbReference type="SAM" id="Phobius"/>
    </source>
</evidence>
<dbReference type="RefSeq" id="WP_350348168.1">
    <property type="nucleotide sequence ID" value="NZ_CP158374.1"/>
</dbReference>
<protein>
    <submittedName>
        <fullName evidence="2">Uncharacterized protein</fullName>
    </submittedName>
</protein>
<name>A0AAU7W654_9MICO</name>
<sequence length="238" mass="24611">MPLTSSRQRAALILVVACAAALVVGVLAAMPPKVDRLVALLPPVPGTAAGLAFLALCALAVAIAALRRLATVAACRNRRAALEQASPHGAVACGIRHGALTAALAELGVTARVPSRFSVLADRAGLSFWTGGRRPRRVLGVRWSEVRSIRSDRLVAGASTVPVVVLRIRRDGASVEVPVLLGAERPGAFALGDADFYATVRTWKAEHRAALAAEGLELPPLTAPIPVITSAQLVGAGR</sequence>
<gene>
    <name evidence="2" type="ORF">ABIQ69_16285</name>
</gene>
<dbReference type="EMBL" id="CP158374">
    <property type="protein sequence ID" value="XBX82147.1"/>
    <property type="molecule type" value="Genomic_DNA"/>
</dbReference>
<keyword evidence="1" id="KW-1133">Transmembrane helix</keyword>